<proteinExistence type="predicted"/>
<dbReference type="EMBL" id="MU393569">
    <property type="protein sequence ID" value="KAI4860881.1"/>
    <property type="molecule type" value="Genomic_DNA"/>
</dbReference>
<accession>A0ACB9YNX3</accession>
<sequence length="617" mass="66420">MFKSACLAAVLAAIAYGNPIQTHSQRLLGSSFGIPGDDATYDYVVVGGGTAGLTIATRLVEQGAGSVAVVEAGTFYELGNGNISQVPATDYMYVGKNTNDWQPLADWGYVTTPQTGAYNISMHYGRGKMLGGCSGRNYMVYQRPNSGACDMWADAVGDNSYAFEKFLPYYEKSGHFTPPNNQLRFPNATPEYDASVLKQGNQGGPLSLSFVNYVHAFATWASHGLAQIGIPVRKGFQSGQLMGQSYNIFTINADTMLRDSSETSFLQKGLDYPDYTIYHLTMAKKIIFDKTKATGVLVETMGARYTLSARKEVVVSGGAIGSPQLLQASGVGPADTLRRLKIPVVADRPGVGQNMQDHIYFGITHRVNVLTSSSLLDPSFHAQQVELFNDHASGMLTNPNTDVLGFEKLPGAQRKSLANTTLATLNQYPKDWPELEYVTLGSYLGSGNDSRHADPNDGFNYASLAVVIVAPRSRGSVMIRSADTSVAPAINPNFLTDQVDIDVAVAGFKRARQFWETDHMKKLSIGSEAYPGAQVATDAQIAESIRRSFNTIFHGSCTCAMGKKEDPLAVVDASAKVYGVEGLRVVDASAFPLLPPGHPQATVCKFISILAGPLSTR</sequence>
<name>A0ACB9YNX3_9PEZI</name>
<protein>
    <submittedName>
        <fullName evidence="1">GMC oxidoreductase</fullName>
    </submittedName>
</protein>
<gene>
    <name evidence="1" type="ORF">F4820DRAFT_86750</name>
</gene>
<dbReference type="Proteomes" id="UP001497700">
    <property type="component" value="Unassembled WGS sequence"/>
</dbReference>
<evidence type="ECO:0000313" key="1">
    <source>
        <dbReference type="EMBL" id="KAI4860881.1"/>
    </source>
</evidence>
<reference evidence="1 2" key="1">
    <citation type="journal article" date="2022" name="New Phytol.">
        <title>Ecological generalism drives hyperdiversity of secondary metabolite gene clusters in xylarialean endophytes.</title>
        <authorList>
            <person name="Franco M.E.E."/>
            <person name="Wisecaver J.H."/>
            <person name="Arnold A.E."/>
            <person name="Ju Y.M."/>
            <person name="Slot J.C."/>
            <person name="Ahrendt S."/>
            <person name="Moore L.P."/>
            <person name="Eastman K.E."/>
            <person name="Scott K."/>
            <person name="Konkel Z."/>
            <person name="Mondo S.J."/>
            <person name="Kuo A."/>
            <person name="Hayes R.D."/>
            <person name="Haridas S."/>
            <person name="Andreopoulos B."/>
            <person name="Riley R."/>
            <person name="LaButti K."/>
            <person name="Pangilinan J."/>
            <person name="Lipzen A."/>
            <person name="Amirebrahimi M."/>
            <person name="Yan J."/>
            <person name="Adam C."/>
            <person name="Keymanesh K."/>
            <person name="Ng V."/>
            <person name="Louie K."/>
            <person name="Northen T."/>
            <person name="Drula E."/>
            <person name="Henrissat B."/>
            <person name="Hsieh H.M."/>
            <person name="Youens-Clark K."/>
            <person name="Lutzoni F."/>
            <person name="Miadlikowska J."/>
            <person name="Eastwood D.C."/>
            <person name="Hamelin R.C."/>
            <person name="Grigoriev I.V."/>
            <person name="U'Ren J.M."/>
        </authorList>
    </citation>
    <scope>NUCLEOTIDE SEQUENCE [LARGE SCALE GENOMIC DNA]</scope>
    <source>
        <strain evidence="1 2">CBS 119005</strain>
    </source>
</reference>
<evidence type="ECO:0000313" key="2">
    <source>
        <dbReference type="Proteomes" id="UP001497700"/>
    </source>
</evidence>
<comment type="caution">
    <text evidence="1">The sequence shown here is derived from an EMBL/GenBank/DDBJ whole genome shotgun (WGS) entry which is preliminary data.</text>
</comment>
<keyword evidence="2" id="KW-1185">Reference proteome</keyword>
<organism evidence="1 2">
    <name type="scientific">Hypoxylon rubiginosum</name>
    <dbReference type="NCBI Taxonomy" id="110542"/>
    <lineage>
        <taxon>Eukaryota</taxon>
        <taxon>Fungi</taxon>
        <taxon>Dikarya</taxon>
        <taxon>Ascomycota</taxon>
        <taxon>Pezizomycotina</taxon>
        <taxon>Sordariomycetes</taxon>
        <taxon>Xylariomycetidae</taxon>
        <taxon>Xylariales</taxon>
        <taxon>Hypoxylaceae</taxon>
        <taxon>Hypoxylon</taxon>
    </lineage>
</organism>